<accession>A0A517S8W1</accession>
<organism evidence="2 3">
    <name type="scientific">Caulifigura coniformis</name>
    <dbReference type="NCBI Taxonomy" id="2527983"/>
    <lineage>
        <taxon>Bacteria</taxon>
        <taxon>Pseudomonadati</taxon>
        <taxon>Planctomycetota</taxon>
        <taxon>Planctomycetia</taxon>
        <taxon>Planctomycetales</taxon>
        <taxon>Planctomycetaceae</taxon>
        <taxon>Caulifigura</taxon>
    </lineage>
</organism>
<gene>
    <name evidence="2" type="ORF">Pan44_05770</name>
</gene>
<feature type="region of interest" description="Disordered" evidence="1">
    <location>
        <begin position="212"/>
        <end position="241"/>
    </location>
</feature>
<proteinExistence type="predicted"/>
<dbReference type="InParanoid" id="A0A517S8W1"/>
<evidence type="ECO:0000256" key="1">
    <source>
        <dbReference type="SAM" id="MobiDB-lite"/>
    </source>
</evidence>
<sequence length="241" mass="25779">MGSKALAPLSIWAPLTERWHAVAAGLSRLAPGGGLCHGGRPVTRPVTAENGLNHWEYGPVTCVTCVTKFGVVCHTVSPGDHASILNFQRTNTSPLTGEVARGGGTFYWAITCGRFQRRGGIPPSTERPYALVACSPGSNSSGVISVDVGHGGRLTATSSTTPVMGLAMDSHGVGGAMHRRPGSFVPSRLNWRPEPLRADRARWVDAELDVRHSSRSRPRRVPGLRPRLDGGSVSSRRLHRR</sequence>
<feature type="compositionally biased region" description="Basic residues" evidence="1">
    <location>
        <begin position="213"/>
        <end position="222"/>
    </location>
</feature>
<name>A0A517S8W1_9PLAN</name>
<protein>
    <submittedName>
        <fullName evidence="2">Uncharacterized protein</fullName>
    </submittedName>
</protein>
<reference evidence="2 3" key="1">
    <citation type="submission" date="2019-02" db="EMBL/GenBank/DDBJ databases">
        <title>Deep-cultivation of Planctomycetes and their phenomic and genomic characterization uncovers novel biology.</title>
        <authorList>
            <person name="Wiegand S."/>
            <person name="Jogler M."/>
            <person name="Boedeker C."/>
            <person name="Pinto D."/>
            <person name="Vollmers J."/>
            <person name="Rivas-Marin E."/>
            <person name="Kohn T."/>
            <person name="Peeters S.H."/>
            <person name="Heuer A."/>
            <person name="Rast P."/>
            <person name="Oberbeckmann S."/>
            <person name="Bunk B."/>
            <person name="Jeske O."/>
            <person name="Meyerdierks A."/>
            <person name="Storesund J.E."/>
            <person name="Kallscheuer N."/>
            <person name="Luecker S."/>
            <person name="Lage O.M."/>
            <person name="Pohl T."/>
            <person name="Merkel B.J."/>
            <person name="Hornburger P."/>
            <person name="Mueller R.-W."/>
            <person name="Bruemmer F."/>
            <person name="Labrenz M."/>
            <person name="Spormann A.M."/>
            <person name="Op den Camp H."/>
            <person name="Overmann J."/>
            <person name="Amann R."/>
            <person name="Jetten M.S.M."/>
            <person name="Mascher T."/>
            <person name="Medema M.H."/>
            <person name="Devos D.P."/>
            <person name="Kaster A.-K."/>
            <person name="Ovreas L."/>
            <person name="Rohde M."/>
            <person name="Galperin M.Y."/>
            <person name="Jogler C."/>
        </authorList>
    </citation>
    <scope>NUCLEOTIDE SEQUENCE [LARGE SCALE GENOMIC DNA]</scope>
    <source>
        <strain evidence="2 3">Pan44</strain>
    </source>
</reference>
<dbReference type="KEGG" id="ccos:Pan44_05770"/>
<keyword evidence="3" id="KW-1185">Reference proteome</keyword>
<dbReference type="AlphaFoldDB" id="A0A517S8W1"/>
<evidence type="ECO:0000313" key="3">
    <source>
        <dbReference type="Proteomes" id="UP000315700"/>
    </source>
</evidence>
<dbReference type="EMBL" id="CP036271">
    <property type="protein sequence ID" value="QDT52565.1"/>
    <property type="molecule type" value="Genomic_DNA"/>
</dbReference>
<dbReference type="Proteomes" id="UP000315700">
    <property type="component" value="Chromosome"/>
</dbReference>
<evidence type="ECO:0000313" key="2">
    <source>
        <dbReference type="EMBL" id="QDT52565.1"/>
    </source>
</evidence>